<dbReference type="InterPro" id="IPR032780">
    <property type="entry name" value="DNA_pol3_delt_C"/>
</dbReference>
<accession>A0A318KVJ1</accession>
<dbReference type="OrthoDB" id="9770982at2"/>
<dbReference type="AlphaFoldDB" id="A0A318KVJ1"/>
<dbReference type="InterPro" id="IPR005790">
    <property type="entry name" value="DNA_polIII_delta"/>
</dbReference>
<dbReference type="CDD" id="cd18138">
    <property type="entry name" value="HLD_clamp_pol_III_delta"/>
    <property type="match status" value="1"/>
</dbReference>
<keyword evidence="6" id="KW-0239">DNA-directed DNA polymerase</keyword>
<evidence type="ECO:0000256" key="1">
    <source>
        <dbReference type="ARBA" id="ARBA00012417"/>
    </source>
</evidence>
<dbReference type="Gene3D" id="3.40.50.300">
    <property type="entry name" value="P-loop containing nucleotide triphosphate hydrolases"/>
    <property type="match status" value="1"/>
</dbReference>
<dbReference type="PANTHER" id="PTHR34388:SF1">
    <property type="entry name" value="DNA POLYMERASE III SUBUNIT DELTA"/>
    <property type="match status" value="1"/>
</dbReference>
<evidence type="ECO:0000256" key="5">
    <source>
        <dbReference type="ARBA" id="ARBA00022705"/>
    </source>
</evidence>
<dbReference type="SUPFAM" id="SSF52540">
    <property type="entry name" value="P-loop containing nucleoside triphosphate hydrolases"/>
    <property type="match status" value="1"/>
</dbReference>
<dbReference type="Proteomes" id="UP000247555">
    <property type="component" value="Unassembled WGS sequence"/>
</dbReference>
<dbReference type="EC" id="2.7.7.7" evidence="1"/>
<dbReference type="EMBL" id="QJKI01000001">
    <property type="protein sequence ID" value="PXX81841.1"/>
    <property type="molecule type" value="Genomic_DNA"/>
</dbReference>
<gene>
    <name evidence="11" type="ORF">DFR34_10170</name>
</gene>
<reference evidence="11 12" key="1">
    <citation type="submission" date="2018-05" db="EMBL/GenBank/DDBJ databases">
        <title>Genomic Encyclopedia of Type Strains, Phase IV (KMG-IV): sequencing the most valuable type-strain genomes for metagenomic binning, comparative biology and taxonomic classification.</title>
        <authorList>
            <person name="Goeker M."/>
        </authorList>
    </citation>
    <scope>NUCLEOTIDE SEQUENCE [LARGE SCALE GENOMIC DNA]</scope>
    <source>
        <strain evidence="11 12">DSM 29661</strain>
    </source>
</reference>
<sequence length="336" mass="36938">MPAKSLEQLPRELAAGLGPLYVIHGEEMLLALEAADSIRAAARAQGYDDREVLTVESQHFDWSQLVEASLSVSLFASRKLLEIRLPGGKPGAAGSEALIHYAARLPADTVTLILLPKLDKTQLNSKWFEALSAAGVTLAAQPVDRQHLPNWVAGRLARQQQQLNDEAMQFFVERVEGNLLAARQEVDKLALLFPAGATLTLADLQSAVANVARYDVFQLSEAWLSGDAPRTARMLDGLQAEGETPVLVVWRLADELRGLVRIRQGLREGRPMAQLLRDNRVWGERQRHIEHALRRLSLRRLADALAACAEVDQAIKGAASDDPWLLLRRLALGLAS</sequence>
<name>A0A318KVJ1_9NEIS</name>
<dbReference type="NCBIfam" id="TIGR01128">
    <property type="entry name" value="holA"/>
    <property type="match status" value="1"/>
</dbReference>
<proteinExistence type="inferred from homology"/>
<evidence type="ECO:0000259" key="9">
    <source>
        <dbReference type="Pfam" id="PF06144"/>
    </source>
</evidence>
<dbReference type="PANTHER" id="PTHR34388">
    <property type="entry name" value="DNA POLYMERASE III SUBUNIT DELTA"/>
    <property type="match status" value="1"/>
</dbReference>
<dbReference type="InterPro" id="IPR008921">
    <property type="entry name" value="DNA_pol3_clamp-load_cplx_C"/>
</dbReference>
<feature type="domain" description="DNA polymerase III delta N-terminal" evidence="9">
    <location>
        <begin position="21"/>
        <end position="134"/>
    </location>
</feature>
<dbReference type="RefSeq" id="WP_110389173.1">
    <property type="nucleotide sequence ID" value="NZ_QJKI01000001.1"/>
</dbReference>
<evidence type="ECO:0000256" key="2">
    <source>
        <dbReference type="ARBA" id="ARBA00017703"/>
    </source>
</evidence>
<dbReference type="GO" id="GO:0006261">
    <property type="term" value="P:DNA-templated DNA replication"/>
    <property type="evidence" value="ECO:0007669"/>
    <property type="project" value="TreeGrafter"/>
</dbReference>
<feature type="domain" description="DNA polymerase III subunit delta C-terminal" evidence="10">
    <location>
        <begin position="217"/>
        <end position="332"/>
    </location>
</feature>
<dbReference type="GO" id="GO:0009360">
    <property type="term" value="C:DNA polymerase III complex"/>
    <property type="evidence" value="ECO:0007669"/>
    <property type="project" value="InterPro"/>
</dbReference>
<dbReference type="InterPro" id="IPR027417">
    <property type="entry name" value="P-loop_NTPase"/>
</dbReference>
<keyword evidence="3" id="KW-0808">Transferase</keyword>
<comment type="caution">
    <text evidence="11">The sequence shown here is derived from an EMBL/GenBank/DDBJ whole genome shotgun (WGS) entry which is preliminary data.</text>
</comment>
<evidence type="ECO:0000259" key="10">
    <source>
        <dbReference type="Pfam" id="PF14840"/>
    </source>
</evidence>
<dbReference type="GO" id="GO:0003887">
    <property type="term" value="F:DNA-directed DNA polymerase activity"/>
    <property type="evidence" value="ECO:0007669"/>
    <property type="project" value="UniProtKB-KW"/>
</dbReference>
<comment type="catalytic activity">
    <reaction evidence="8">
        <text>DNA(n) + a 2'-deoxyribonucleoside 5'-triphosphate = DNA(n+1) + diphosphate</text>
        <dbReference type="Rhea" id="RHEA:22508"/>
        <dbReference type="Rhea" id="RHEA-COMP:17339"/>
        <dbReference type="Rhea" id="RHEA-COMP:17340"/>
        <dbReference type="ChEBI" id="CHEBI:33019"/>
        <dbReference type="ChEBI" id="CHEBI:61560"/>
        <dbReference type="ChEBI" id="CHEBI:173112"/>
        <dbReference type="EC" id="2.7.7.7"/>
    </reaction>
</comment>
<evidence type="ECO:0000256" key="7">
    <source>
        <dbReference type="ARBA" id="ARBA00034754"/>
    </source>
</evidence>
<evidence type="ECO:0000313" key="11">
    <source>
        <dbReference type="EMBL" id="PXX81841.1"/>
    </source>
</evidence>
<dbReference type="Pfam" id="PF06144">
    <property type="entry name" value="DNA_pol3_delta"/>
    <property type="match status" value="1"/>
</dbReference>
<keyword evidence="4" id="KW-0548">Nucleotidyltransferase</keyword>
<protein>
    <recommendedName>
        <fullName evidence="2">DNA polymerase III subunit delta</fullName>
        <ecNumber evidence="1">2.7.7.7</ecNumber>
    </recommendedName>
</protein>
<evidence type="ECO:0000256" key="8">
    <source>
        <dbReference type="ARBA" id="ARBA00049244"/>
    </source>
</evidence>
<dbReference type="Pfam" id="PF14840">
    <property type="entry name" value="DNA_pol3_delt_C"/>
    <property type="match status" value="1"/>
</dbReference>
<evidence type="ECO:0000256" key="6">
    <source>
        <dbReference type="ARBA" id="ARBA00022932"/>
    </source>
</evidence>
<dbReference type="SUPFAM" id="SSF48019">
    <property type="entry name" value="post-AAA+ oligomerization domain-like"/>
    <property type="match status" value="1"/>
</dbReference>
<organism evidence="11 12">
    <name type="scientific">Rivihabitans pingtungensis</name>
    <dbReference type="NCBI Taxonomy" id="1054498"/>
    <lineage>
        <taxon>Bacteria</taxon>
        <taxon>Pseudomonadati</taxon>
        <taxon>Pseudomonadota</taxon>
        <taxon>Betaproteobacteria</taxon>
        <taxon>Neisseriales</taxon>
        <taxon>Aquaspirillaceae</taxon>
        <taxon>Rivihabitans</taxon>
    </lineage>
</organism>
<comment type="similarity">
    <text evidence="7">Belongs to the DNA polymerase HolA subunit family.</text>
</comment>
<evidence type="ECO:0000256" key="4">
    <source>
        <dbReference type="ARBA" id="ARBA00022695"/>
    </source>
</evidence>
<dbReference type="GO" id="GO:0003677">
    <property type="term" value="F:DNA binding"/>
    <property type="evidence" value="ECO:0007669"/>
    <property type="project" value="InterPro"/>
</dbReference>
<dbReference type="InterPro" id="IPR010372">
    <property type="entry name" value="DNA_pol3_delta_N"/>
</dbReference>
<evidence type="ECO:0000256" key="3">
    <source>
        <dbReference type="ARBA" id="ARBA00022679"/>
    </source>
</evidence>
<keyword evidence="12" id="KW-1185">Reference proteome</keyword>
<dbReference type="Gene3D" id="1.20.272.10">
    <property type="match status" value="1"/>
</dbReference>
<dbReference type="Gene3D" id="1.10.8.60">
    <property type="match status" value="1"/>
</dbReference>
<keyword evidence="5" id="KW-0235">DNA replication</keyword>
<evidence type="ECO:0000313" key="12">
    <source>
        <dbReference type="Proteomes" id="UP000247555"/>
    </source>
</evidence>